<organism evidence="2 3">
    <name type="scientific">Gigaspora rosea</name>
    <dbReference type="NCBI Taxonomy" id="44941"/>
    <lineage>
        <taxon>Eukaryota</taxon>
        <taxon>Fungi</taxon>
        <taxon>Fungi incertae sedis</taxon>
        <taxon>Mucoromycota</taxon>
        <taxon>Glomeromycotina</taxon>
        <taxon>Glomeromycetes</taxon>
        <taxon>Diversisporales</taxon>
        <taxon>Gigasporaceae</taxon>
        <taxon>Gigaspora</taxon>
    </lineage>
</organism>
<dbReference type="Gene3D" id="3.20.20.80">
    <property type="entry name" value="Glycosidases"/>
    <property type="match status" value="1"/>
</dbReference>
<keyword evidence="2" id="KW-0378">Hydrolase</keyword>
<gene>
    <name evidence="2" type="ORF">C2G38_2125094</name>
</gene>
<dbReference type="OrthoDB" id="2446683at2759"/>
<name>A0A397U526_9GLOM</name>
<proteinExistence type="predicted"/>
<dbReference type="InterPro" id="IPR001223">
    <property type="entry name" value="Glyco_hydro18_cat"/>
</dbReference>
<keyword evidence="3" id="KW-1185">Reference proteome</keyword>
<protein>
    <submittedName>
        <fullName evidence="2">Glycoside Hydrolase Family 18 protein</fullName>
    </submittedName>
</protein>
<dbReference type="SUPFAM" id="SSF51445">
    <property type="entry name" value="(Trans)glycosidases"/>
    <property type="match status" value="1"/>
</dbReference>
<dbReference type="InterPro" id="IPR017853">
    <property type="entry name" value="GH"/>
</dbReference>
<accession>A0A397U526</accession>
<dbReference type="EMBL" id="QKWP01002670">
    <property type="protein sequence ID" value="RIB02513.1"/>
    <property type="molecule type" value="Genomic_DNA"/>
</dbReference>
<evidence type="ECO:0000259" key="1">
    <source>
        <dbReference type="Pfam" id="PF00704"/>
    </source>
</evidence>
<dbReference type="GO" id="GO:0016787">
    <property type="term" value="F:hydrolase activity"/>
    <property type="evidence" value="ECO:0007669"/>
    <property type="project" value="UniProtKB-KW"/>
</dbReference>
<dbReference type="Pfam" id="PF00704">
    <property type="entry name" value="Glyco_hydro_18"/>
    <property type="match status" value="1"/>
</dbReference>
<feature type="domain" description="GH18" evidence="1">
    <location>
        <begin position="5"/>
        <end position="149"/>
    </location>
</feature>
<comment type="caution">
    <text evidence="2">The sequence shown here is derived from an EMBL/GenBank/DDBJ whole genome shotgun (WGS) entry which is preliminary data.</text>
</comment>
<dbReference type="AlphaFoldDB" id="A0A397U526"/>
<sequence>MRQVTQLATNLVNAVNQFGFDEIDIDYPFKLPCSPLLGWFNNAYSYLLDVLHSQLGNKNLTITVGQNPINITNFNYVDFINIQAFNLNVNSTTTSAGIDKIQQILNSWNSVVKDKSKLILGVEFGGIIEIVSSNNIKSDIDNQRIQAVNVSNSKFPMADEPIPDQCQYSSYAYLSWNTLKQVLSSSSIIIIMEIWLR</sequence>
<evidence type="ECO:0000313" key="3">
    <source>
        <dbReference type="Proteomes" id="UP000266673"/>
    </source>
</evidence>
<evidence type="ECO:0000313" key="2">
    <source>
        <dbReference type="EMBL" id="RIB02513.1"/>
    </source>
</evidence>
<dbReference type="Proteomes" id="UP000266673">
    <property type="component" value="Unassembled WGS sequence"/>
</dbReference>
<dbReference type="GO" id="GO:0005975">
    <property type="term" value="P:carbohydrate metabolic process"/>
    <property type="evidence" value="ECO:0007669"/>
    <property type="project" value="InterPro"/>
</dbReference>
<reference evidence="2 3" key="1">
    <citation type="submission" date="2018-06" db="EMBL/GenBank/DDBJ databases">
        <title>Comparative genomics reveals the genomic features of Rhizophagus irregularis, R. cerebriforme, R. diaphanum and Gigaspora rosea, and their symbiotic lifestyle signature.</title>
        <authorList>
            <person name="Morin E."/>
            <person name="San Clemente H."/>
            <person name="Chen E.C.H."/>
            <person name="De La Providencia I."/>
            <person name="Hainaut M."/>
            <person name="Kuo A."/>
            <person name="Kohler A."/>
            <person name="Murat C."/>
            <person name="Tang N."/>
            <person name="Roy S."/>
            <person name="Loubradou J."/>
            <person name="Henrissat B."/>
            <person name="Grigoriev I.V."/>
            <person name="Corradi N."/>
            <person name="Roux C."/>
            <person name="Martin F.M."/>
        </authorList>
    </citation>
    <scope>NUCLEOTIDE SEQUENCE [LARGE SCALE GENOMIC DNA]</scope>
    <source>
        <strain evidence="2 3">DAOM 194757</strain>
    </source>
</reference>